<sequence length="943" mass="100916">MNFDPRLVQRLTRPLKHPGVTNHRMSEGLLERFQVLANRLPLLDRQMSRWSTVVELDAEQVPIVYAQSFEGDLDDLQENLVGTKQEMRSPAQKNVKNADLPKQISPSSIDSGEAAGFVPAIASSAPELSSELSFVQLPQNSDSKSTIERGLPIPSEPSLPKASSLVTNLLTDLPTDISTEAIPTAPKIPSIPIVPLVSNAQPEIAQVPIQDSVQAPIQDSVQAPIQALVLPSIQPLGIQAVSENVIQARYDRSPPSISHAIENSTDAIGLAIANPIAKPLATQVDSASDERIVVQEEISSSPIASGEASVTLIPAIAEIPPAMIGVVDMPIIPAQWESGSVTSKMSIVTAIATGSDSALDVSLVMQEISSNATNAIAETTPLTINTVSEPVIQAKEDLSTKARSPIVPLSAPISELIAKPISEPISEPISFNSAIAPSEQELSQELSLVQSPQSSDATLMGQRLIADLPQIPIVTILNPPPTLSSKPLSFPANIDLDIDSGRDSERSEQQISSLQVPQINTANTEPVEIPPTIVQVASEAQPEILQPLVMQPVNDGVIQARYDSAASSTINAQPLLASLPEVSEIPWTSPNDSQNSMPIVNADPIVLSLPSIGTSIASSTFEPPTLFKVSKIDTQTTQNSPDSLVPRTIQEPSLFEQTNIELPTVHPSFTTQNVDNSTIENATMPSAQTSYSSQDSLMFTASNTTPVNVNKADKADKANKIVTISINPNAKKSPDAIPSNNPQKQLKSSPLQTPIVREKVSTSNFALSLARETNQISQPIVISTNNNFVAPSSVASSAQSPTLPTVQAIVEISEQTFEPLLLSRHNASNSTSEMAGNHPNQSIPKARAIANSSNRSTYPTSNSSTPNNPSTQLPPVHSAATTNNFNPDPPTLMRPQNIQLEEARSANTINMDLNMDLLVAQVERKIIKRLIVEGERRGKRKWL</sequence>
<reference evidence="2" key="1">
    <citation type="submission" date="2019-05" db="EMBL/GenBank/DDBJ databases">
        <title>Whole genome sequencing of Pseudanabaena catenata USMAC16.</title>
        <authorList>
            <person name="Khan Z."/>
            <person name="Omar W.M."/>
            <person name="Convey P."/>
            <person name="Merican F."/>
            <person name="Najimudin N."/>
        </authorList>
    </citation>
    <scope>NUCLEOTIDE SEQUENCE</scope>
    <source>
        <strain evidence="2">USMAC16</strain>
    </source>
</reference>
<feature type="compositionally biased region" description="Basic and acidic residues" evidence="1">
    <location>
        <begin position="499"/>
        <end position="508"/>
    </location>
</feature>
<accession>A0A9X4RGP8</accession>
<feature type="compositionally biased region" description="Polar residues" evidence="1">
    <location>
        <begin position="509"/>
        <end position="523"/>
    </location>
</feature>
<keyword evidence="3" id="KW-1185">Reference proteome</keyword>
<feature type="compositionally biased region" description="Low complexity" evidence="1">
    <location>
        <begin position="852"/>
        <end position="875"/>
    </location>
</feature>
<dbReference type="AlphaFoldDB" id="A0A9X4RGP8"/>
<organism evidence="2 3">
    <name type="scientific">Pseudanabaena catenata USMAC16</name>
    <dbReference type="NCBI Taxonomy" id="1855837"/>
    <lineage>
        <taxon>Bacteria</taxon>
        <taxon>Bacillati</taxon>
        <taxon>Cyanobacteriota</taxon>
        <taxon>Cyanophyceae</taxon>
        <taxon>Pseudanabaenales</taxon>
        <taxon>Pseudanabaenaceae</taxon>
        <taxon>Pseudanabaena</taxon>
    </lineage>
</organism>
<proteinExistence type="predicted"/>
<gene>
    <name evidence="2" type="ORF">FEV09_01445</name>
</gene>
<dbReference type="RefSeq" id="WP_009625245.1">
    <property type="nucleotide sequence ID" value="NZ_VBTY01000006.1"/>
</dbReference>
<feature type="region of interest" description="Disordered" evidence="1">
    <location>
        <begin position="852"/>
        <end position="881"/>
    </location>
</feature>
<dbReference type="EMBL" id="VBTY01000006">
    <property type="protein sequence ID" value="MDG3493215.1"/>
    <property type="molecule type" value="Genomic_DNA"/>
</dbReference>
<feature type="compositionally biased region" description="Polar residues" evidence="1">
    <location>
        <begin position="738"/>
        <end position="752"/>
    </location>
</feature>
<protein>
    <submittedName>
        <fullName evidence="2">Uncharacterized protein</fullName>
    </submittedName>
</protein>
<evidence type="ECO:0000313" key="2">
    <source>
        <dbReference type="EMBL" id="MDG3493215.1"/>
    </source>
</evidence>
<feature type="region of interest" description="Disordered" evidence="1">
    <location>
        <begin position="497"/>
        <end position="523"/>
    </location>
</feature>
<comment type="caution">
    <text evidence="2">The sequence shown here is derived from an EMBL/GenBank/DDBJ whole genome shotgun (WGS) entry which is preliminary data.</text>
</comment>
<feature type="region of interest" description="Disordered" evidence="1">
    <location>
        <begin position="728"/>
        <end position="752"/>
    </location>
</feature>
<name>A0A9X4RGP8_9CYAN</name>
<evidence type="ECO:0000313" key="3">
    <source>
        <dbReference type="Proteomes" id="UP001152872"/>
    </source>
</evidence>
<dbReference type="Proteomes" id="UP001152872">
    <property type="component" value="Unassembled WGS sequence"/>
</dbReference>
<evidence type="ECO:0000256" key="1">
    <source>
        <dbReference type="SAM" id="MobiDB-lite"/>
    </source>
</evidence>